<dbReference type="SUPFAM" id="SSF53328">
    <property type="entry name" value="Formyltransferase"/>
    <property type="match status" value="1"/>
</dbReference>
<dbReference type="InterPro" id="IPR029058">
    <property type="entry name" value="AB_hydrolase_fold"/>
</dbReference>
<dbReference type="PROSITE" id="PS50075">
    <property type="entry name" value="CARRIER"/>
    <property type="match status" value="1"/>
</dbReference>
<evidence type="ECO:0000259" key="3">
    <source>
        <dbReference type="PROSITE" id="PS50075"/>
    </source>
</evidence>
<dbReference type="InterPro" id="IPR045851">
    <property type="entry name" value="AMP-bd_C_sf"/>
</dbReference>
<dbReference type="InterPro" id="IPR010071">
    <property type="entry name" value="AA_adenyl_dom"/>
</dbReference>
<comment type="caution">
    <text evidence="4">The sequence shown here is derived from an EMBL/GenBank/DDBJ whole genome shotgun (WGS) entry which is preliminary data.</text>
</comment>
<dbReference type="Gene3D" id="3.40.50.1820">
    <property type="entry name" value="alpha/beta hydrolase"/>
    <property type="match status" value="1"/>
</dbReference>
<dbReference type="Pfam" id="PF00550">
    <property type="entry name" value="PP-binding"/>
    <property type="match status" value="1"/>
</dbReference>
<dbReference type="Pfam" id="PF13193">
    <property type="entry name" value="AMP-binding_C"/>
    <property type="match status" value="1"/>
</dbReference>
<evidence type="ECO:0000313" key="5">
    <source>
        <dbReference type="Proteomes" id="UP000809910"/>
    </source>
</evidence>
<dbReference type="InterPro" id="IPR025110">
    <property type="entry name" value="AMP-bd_C"/>
</dbReference>
<dbReference type="Proteomes" id="UP000809910">
    <property type="component" value="Unassembled WGS sequence"/>
</dbReference>
<reference evidence="4 5" key="1">
    <citation type="submission" date="2020-12" db="EMBL/GenBank/DDBJ databases">
        <title>WGS of Legionella: environmental sample.</title>
        <authorList>
            <person name="Cristino S."/>
            <person name="Girolamini L."/>
            <person name="Salaris S."/>
            <person name="Pascale M.R."/>
            <person name="Mazzotta M."/>
            <person name="Orsini M."/>
            <person name="Grottola A."/>
        </authorList>
    </citation>
    <scope>NUCLEOTIDE SEQUENCE [LARGE SCALE GENOMIC DNA]</scope>
    <source>
        <strain evidence="4 5">30cs62</strain>
    </source>
</reference>
<dbReference type="Gene3D" id="2.30.38.10">
    <property type="entry name" value="Luciferase, Domain 3"/>
    <property type="match status" value="1"/>
</dbReference>
<gene>
    <name evidence="4" type="ORF">I5282_13450</name>
</gene>
<dbReference type="Gene3D" id="3.40.50.12230">
    <property type="match status" value="1"/>
</dbReference>
<dbReference type="SMART" id="SM00823">
    <property type="entry name" value="PKS_PP"/>
    <property type="match status" value="1"/>
</dbReference>
<dbReference type="Gene3D" id="3.30.559.30">
    <property type="entry name" value="Nonribosomal peptide synthetase, condensation domain"/>
    <property type="match status" value="1"/>
</dbReference>
<keyword evidence="2" id="KW-0597">Phosphoprotein</keyword>
<dbReference type="SUPFAM" id="SSF56801">
    <property type="entry name" value="Acetyl-CoA synthetase-like"/>
    <property type="match status" value="1"/>
</dbReference>
<dbReference type="Pfam" id="PF00551">
    <property type="entry name" value="Formyl_trans_N"/>
    <property type="match status" value="1"/>
</dbReference>
<dbReference type="Gene3D" id="3.30.300.30">
    <property type="match status" value="1"/>
</dbReference>
<accession>A0ABS1WDY0</accession>
<dbReference type="Pfam" id="PF00501">
    <property type="entry name" value="AMP-binding"/>
    <property type="match status" value="1"/>
</dbReference>
<dbReference type="InterPro" id="IPR020806">
    <property type="entry name" value="PKS_PP-bd"/>
</dbReference>
<dbReference type="InterPro" id="IPR009081">
    <property type="entry name" value="PP-bd_ACP"/>
</dbReference>
<dbReference type="PROSITE" id="PS00455">
    <property type="entry name" value="AMP_BINDING"/>
    <property type="match status" value="1"/>
</dbReference>
<evidence type="ECO:0000256" key="1">
    <source>
        <dbReference type="ARBA" id="ARBA00022450"/>
    </source>
</evidence>
<dbReference type="Pfam" id="PF00975">
    <property type="entry name" value="Thioesterase"/>
    <property type="match status" value="1"/>
</dbReference>
<sequence length="1423" mass="163273">MQDKSFSCYLIGDDNITLQCASIILAKKHQLLGLISQSNRIKKWCKANAIPCIKNIEEFEQHYKNQTCDYLFSIANNTILPPSILNIPRIYAINYHNSPLPRYAGLYATSWAIINDEKEHAISWHIMHEHIDAGDILKQPRFAIDEDETALSLNLKCYEQAVQAFQELVDELALNTVNRMKQDLSHRTYFGLKNKPVYYGFISWNTDSEYIDRLCRALTFGEYQNELVTPKIIVNEQVLVIKSYRKLGISSNKEPGTLVHCSTTDLQIATQTTDIILYELMNLSGEEVPIGQLIDEAGLSVGQRLIDLDEHYIQCLALHPALIEPSLEQFWIKEHLKCIHGGVSFLSNLSTKNEPHLVINPIFTPIQIGSNLLNKAQLLFKNQQVPLKNILFSLLLSYIYRLNNYKNFTVDYSPTSLRAKVGILDNVLEQHVPFTTHFDSELNIRDVVLLIEQEQERLRPFETYSKDIFIRYPQLSGLTQEIDISISFFDPSNRPDQLNHKKLNFYIAEDGSLLFLHNNTNWSSYEESYTYFTHMEQHLNTLLEDALTHPQKKLHELSLLTNSEEQTQLEVWNNTQQRYDVNRLLHEIIETQADTSPHSIAAKFLNETITYEELNQKANQLAHCLINQGIKPNDIVSIYIHRGMYMLISILGILKSGAAYLPLDPHYPDKRIKYMLDNSQSAVLLTHKNSVSRPIHGYEGFIIDVTEAIESEQFPSYNPRPLTQSSDLAYVIYTSGTTGAPKGVPISHRSACNHMEWMRSAYDFHEQDVFLQKTPFSFDASVWEFFIPLWMGATLIIAPDDAHASPKELINLVSTNQVSILQLVPSMLREMTLTPGFSSCTSLRHVFCGGEVLLPETIHAFFEHQPSQCALHNLYGPTEATIDSLTLTCTPQDAMVPVSRIGSPIANTKAYILDDHMQLVPTGIIGELYLSGDGLSKGYLHNEELTQQKFLPNPFATRATDRLYKTGDLVKWQNNGTIEYHERQDSQVKIRGFRVEISEIESCLDKIPSIYQCLVKPEATPLGEMSLSAYLILLDDEPITASEIRSLLKNELPEFMIPTRFYVVDKLLTTPSGKLDRKSPLTPLKQLYLNQEHCEPQNEIEQTLHDIWCSVLNRERLSIHDDFFELGGHSLTAMNIISRIKEHFSIKLSLRLLFDLPTIHSLAMEIELLLHSKQSDPFILSDRIIIPLKKSGTQTPLFFIHPIGGSIFWYKALAKYINKDVPLYGLQDPGLEHHEFFFKNLEEMASTYIKAIQKIQHHGPYLIGGASFGSTVAIEIARQFQEMNEPIKAIISLDGWAEYPALQRNEEHFKEFMREQNKRILEHHMKFDIKNSDTLLELQWHREKMLMHYKVPPIRSKFILFKSETLTELFNFEAPLNWWDNYTSEEIICHLVPGTHESMFSEPNLFILANKLNESLNTLDTVL</sequence>
<dbReference type="InterPro" id="IPR000873">
    <property type="entry name" value="AMP-dep_synth/lig_dom"/>
</dbReference>
<dbReference type="PANTHER" id="PTHR45527">
    <property type="entry name" value="NONRIBOSOMAL PEPTIDE SYNTHETASE"/>
    <property type="match status" value="1"/>
</dbReference>
<keyword evidence="5" id="KW-1185">Reference proteome</keyword>
<dbReference type="InterPro" id="IPR006162">
    <property type="entry name" value="Ppantetheine_attach_site"/>
</dbReference>
<name>A0ABS1WDY0_9GAMM</name>
<feature type="domain" description="Carrier" evidence="3">
    <location>
        <begin position="1095"/>
        <end position="1170"/>
    </location>
</feature>
<keyword evidence="1" id="KW-0596">Phosphopantetheine</keyword>
<dbReference type="Pfam" id="PF02911">
    <property type="entry name" value="Formyl_trans_C"/>
    <property type="match status" value="1"/>
</dbReference>
<protein>
    <submittedName>
        <fullName evidence="4">Amino acid adenylation domain-containing protein</fullName>
    </submittedName>
</protein>
<dbReference type="InterPro" id="IPR005793">
    <property type="entry name" value="Formyl_trans_C"/>
</dbReference>
<dbReference type="PANTHER" id="PTHR45527:SF1">
    <property type="entry name" value="FATTY ACID SYNTHASE"/>
    <property type="match status" value="1"/>
</dbReference>
<evidence type="ECO:0000256" key="2">
    <source>
        <dbReference type="ARBA" id="ARBA00022553"/>
    </source>
</evidence>
<dbReference type="InterPro" id="IPR020845">
    <property type="entry name" value="AMP-binding_CS"/>
</dbReference>
<dbReference type="CDD" id="cd05930">
    <property type="entry name" value="A_NRPS"/>
    <property type="match status" value="1"/>
</dbReference>
<dbReference type="InterPro" id="IPR036736">
    <property type="entry name" value="ACP-like_sf"/>
</dbReference>
<proteinExistence type="predicted"/>
<dbReference type="NCBIfam" id="TIGR01733">
    <property type="entry name" value="AA-adenyl-dom"/>
    <property type="match status" value="1"/>
</dbReference>
<dbReference type="Gene3D" id="1.10.1200.10">
    <property type="entry name" value="ACP-like"/>
    <property type="match status" value="1"/>
</dbReference>
<dbReference type="InterPro" id="IPR001031">
    <property type="entry name" value="Thioesterase"/>
</dbReference>
<dbReference type="SUPFAM" id="SSF53474">
    <property type="entry name" value="alpha/beta-Hydrolases"/>
    <property type="match status" value="1"/>
</dbReference>
<dbReference type="InterPro" id="IPR036477">
    <property type="entry name" value="Formyl_transf_N_sf"/>
</dbReference>
<dbReference type="EMBL" id="JADWVN010000026">
    <property type="protein sequence ID" value="MBL7527568.1"/>
    <property type="molecule type" value="Genomic_DNA"/>
</dbReference>
<dbReference type="PROSITE" id="PS00012">
    <property type="entry name" value="PHOSPHOPANTETHEINE"/>
    <property type="match status" value="1"/>
</dbReference>
<dbReference type="Gene3D" id="3.40.50.980">
    <property type="match status" value="2"/>
</dbReference>
<dbReference type="InterPro" id="IPR011034">
    <property type="entry name" value="Formyl_transferase-like_C_sf"/>
</dbReference>
<dbReference type="InterPro" id="IPR002376">
    <property type="entry name" value="Formyl_transf_N"/>
</dbReference>
<dbReference type="SUPFAM" id="SSF50486">
    <property type="entry name" value="FMT C-terminal domain-like"/>
    <property type="match status" value="1"/>
</dbReference>
<evidence type="ECO:0000313" key="4">
    <source>
        <dbReference type="EMBL" id="MBL7527568.1"/>
    </source>
</evidence>
<dbReference type="RefSeq" id="WP_203109048.1">
    <property type="nucleotide sequence ID" value="NZ_JADOBG010000010.1"/>
</dbReference>
<organism evidence="4 5">
    <name type="scientific">Legionella bononiensis</name>
    <dbReference type="NCBI Taxonomy" id="2793102"/>
    <lineage>
        <taxon>Bacteria</taxon>
        <taxon>Pseudomonadati</taxon>
        <taxon>Pseudomonadota</taxon>
        <taxon>Gammaproteobacteria</taxon>
        <taxon>Legionellales</taxon>
        <taxon>Legionellaceae</taxon>
        <taxon>Legionella</taxon>
    </lineage>
</organism>
<dbReference type="SUPFAM" id="SSF47336">
    <property type="entry name" value="ACP-like"/>
    <property type="match status" value="1"/>
</dbReference>